<dbReference type="PANTHER" id="PTHR42799:SF2">
    <property type="entry name" value="MITOCHONDRIAL PEPTIDE METHIONINE SULFOXIDE REDUCTASE"/>
    <property type="match status" value="1"/>
</dbReference>
<dbReference type="KEGG" id="thyd:TTHT_0774"/>
<comment type="similarity">
    <text evidence="4">Belongs to the MsrA Met sulfoxide reductase family.</text>
</comment>
<comment type="catalytic activity">
    <reaction evidence="2 4">
        <text>L-methionyl-[protein] + [thioredoxin]-disulfide + H2O = L-methionyl-(S)-S-oxide-[protein] + [thioredoxin]-dithiol</text>
        <dbReference type="Rhea" id="RHEA:14217"/>
        <dbReference type="Rhea" id="RHEA-COMP:10698"/>
        <dbReference type="Rhea" id="RHEA-COMP:10700"/>
        <dbReference type="Rhea" id="RHEA-COMP:12313"/>
        <dbReference type="Rhea" id="RHEA-COMP:12315"/>
        <dbReference type="ChEBI" id="CHEBI:15377"/>
        <dbReference type="ChEBI" id="CHEBI:16044"/>
        <dbReference type="ChEBI" id="CHEBI:29950"/>
        <dbReference type="ChEBI" id="CHEBI:44120"/>
        <dbReference type="ChEBI" id="CHEBI:50058"/>
        <dbReference type="EC" id="1.8.4.11"/>
    </reaction>
</comment>
<dbReference type="Gene3D" id="3.30.1060.10">
    <property type="entry name" value="Peptide methionine sulphoxide reductase MsrA"/>
    <property type="match status" value="1"/>
</dbReference>
<dbReference type="EC" id="1.8.4.11" evidence="4"/>
<sequence length="167" mass="19208">MVKEKAILAAGCFWGVEAYFKRVKGVLDTEVGYCGGHKENPTYEEVCTGETGHAESVLIEFDNKVISYEEILEHFWKIHDPTSLNRQGADIGTQYRSAIFYLNEEQKEKAIKSKEEQEKSGKYKFSIVTKIEPAGKFWPAEEYHQDYLDKNPNGYCHIDLSILEKED</sequence>
<dbReference type="HAMAP" id="MF_01401">
    <property type="entry name" value="MsrA"/>
    <property type="match status" value="1"/>
</dbReference>
<name>A0A7R6SZ12_9BACT</name>
<evidence type="ECO:0000256" key="2">
    <source>
        <dbReference type="ARBA" id="ARBA00047806"/>
    </source>
</evidence>
<keyword evidence="1 4" id="KW-0560">Oxidoreductase</keyword>
<dbReference type="InterPro" id="IPR036509">
    <property type="entry name" value="Met_Sox_Rdtase_MsrA_sf"/>
</dbReference>
<protein>
    <recommendedName>
        <fullName evidence="4">Peptide methionine sulfoxide reductase MsrA</fullName>
        <shortName evidence="4">Protein-methionine-S-oxide reductase</shortName>
        <ecNumber evidence="4">1.8.4.11</ecNumber>
    </recommendedName>
    <alternativeName>
        <fullName evidence="4">Peptide-methionine (S)-S-oxide reductase</fullName>
        <shortName evidence="4">Peptide Met(O) reductase</shortName>
    </alternativeName>
</protein>
<evidence type="ECO:0000313" key="7">
    <source>
        <dbReference type="Proteomes" id="UP000595564"/>
    </source>
</evidence>
<dbReference type="Pfam" id="PF01625">
    <property type="entry name" value="PMSR"/>
    <property type="match status" value="1"/>
</dbReference>
<dbReference type="GO" id="GO:0005737">
    <property type="term" value="C:cytoplasm"/>
    <property type="evidence" value="ECO:0007669"/>
    <property type="project" value="TreeGrafter"/>
</dbReference>
<dbReference type="SUPFAM" id="SSF55068">
    <property type="entry name" value="Peptide methionine sulfoxide reductase"/>
    <property type="match status" value="1"/>
</dbReference>
<evidence type="ECO:0000259" key="5">
    <source>
        <dbReference type="Pfam" id="PF01625"/>
    </source>
</evidence>
<comment type="function">
    <text evidence="4">Has an important function as a repair enzyme for proteins that have been inactivated by oxidation. Catalyzes the reversible oxidation-reduction of methionine sulfoxide in proteins to methionine.</text>
</comment>
<proteinExistence type="inferred from homology"/>
<dbReference type="GO" id="GO:0008113">
    <property type="term" value="F:peptide-methionine (S)-S-oxide reductase activity"/>
    <property type="evidence" value="ECO:0007669"/>
    <property type="project" value="UniProtKB-UniRule"/>
</dbReference>
<dbReference type="InterPro" id="IPR050162">
    <property type="entry name" value="MsrA_MetSO_reductase"/>
</dbReference>
<feature type="domain" description="Peptide methionine sulphoxide reductase MsrA" evidence="5">
    <location>
        <begin position="5"/>
        <end position="157"/>
    </location>
</feature>
<gene>
    <name evidence="4 6" type="primary">msrA</name>
    <name evidence="6" type="ORF">TTHT_0774</name>
</gene>
<feature type="active site" evidence="4">
    <location>
        <position position="12"/>
    </location>
</feature>
<accession>A0A7R6SZ12</accession>
<keyword evidence="7" id="KW-1185">Reference proteome</keyword>
<evidence type="ECO:0000256" key="1">
    <source>
        <dbReference type="ARBA" id="ARBA00023002"/>
    </source>
</evidence>
<evidence type="ECO:0000256" key="3">
    <source>
        <dbReference type="ARBA" id="ARBA00048782"/>
    </source>
</evidence>
<dbReference type="PANTHER" id="PTHR42799">
    <property type="entry name" value="MITOCHONDRIAL PEPTIDE METHIONINE SULFOXIDE REDUCTASE"/>
    <property type="match status" value="1"/>
</dbReference>
<evidence type="ECO:0000313" key="6">
    <source>
        <dbReference type="EMBL" id="BBB32340.1"/>
    </source>
</evidence>
<organism evidence="6 7">
    <name type="scientific">Thermotomaculum hydrothermale</name>
    <dbReference type="NCBI Taxonomy" id="981385"/>
    <lineage>
        <taxon>Bacteria</taxon>
        <taxon>Pseudomonadati</taxon>
        <taxon>Acidobacteriota</taxon>
        <taxon>Holophagae</taxon>
        <taxon>Thermotomaculales</taxon>
        <taxon>Thermotomaculaceae</taxon>
        <taxon>Thermotomaculum</taxon>
    </lineage>
</organism>
<evidence type="ECO:0000256" key="4">
    <source>
        <dbReference type="HAMAP-Rule" id="MF_01401"/>
    </source>
</evidence>
<comment type="catalytic activity">
    <reaction evidence="3 4">
        <text>[thioredoxin]-disulfide + L-methionine + H2O = L-methionine (S)-S-oxide + [thioredoxin]-dithiol</text>
        <dbReference type="Rhea" id="RHEA:19993"/>
        <dbReference type="Rhea" id="RHEA-COMP:10698"/>
        <dbReference type="Rhea" id="RHEA-COMP:10700"/>
        <dbReference type="ChEBI" id="CHEBI:15377"/>
        <dbReference type="ChEBI" id="CHEBI:29950"/>
        <dbReference type="ChEBI" id="CHEBI:50058"/>
        <dbReference type="ChEBI" id="CHEBI:57844"/>
        <dbReference type="ChEBI" id="CHEBI:58772"/>
        <dbReference type="EC" id="1.8.4.11"/>
    </reaction>
</comment>
<reference evidence="6 7" key="1">
    <citation type="journal article" date="2012" name="Extremophiles">
        <title>Thermotomaculum hydrothermale gen. nov., sp. nov., a novel heterotrophic thermophile within the phylum Acidobacteria from a deep-sea hydrothermal vent chimney in the Southern Okinawa Trough.</title>
        <authorList>
            <person name="Izumi H."/>
            <person name="Nunoura T."/>
            <person name="Miyazaki M."/>
            <person name="Mino S."/>
            <person name="Toki T."/>
            <person name="Takai K."/>
            <person name="Sako Y."/>
            <person name="Sawabe T."/>
            <person name="Nakagawa S."/>
        </authorList>
    </citation>
    <scope>NUCLEOTIDE SEQUENCE [LARGE SCALE GENOMIC DNA]</scope>
    <source>
        <strain evidence="6 7">AC55</strain>
    </source>
</reference>
<dbReference type="InterPro" id="IPR002569">
    <property type="entry name" value="Met_Sox_Rdtase_MsrA_dom"/>
</dbReference>
<dbReference type="Proteomes" id="UP000595564">
    <property type="component" value="Chromosome"/>
</dbReference>
<dbReference type="NCBIfam" id="TIGR00401">
    <property type="entry name" value="msrA"/>
    <property type="match status" value="1"/>
</dbReference>
<dbReference type="RefSeq" id="WP_201328687.1">
    <property type="nucleotide sequence ID" value="NZ_AP017470.1"/>
</dbReference>
<dbReference type="GO" id="GO:0034599">
    <property type="term" value="P:cellular response to oxidative stress"/>
    <property type="evidence" value="ECO:0007669"/>
    <property type="project" value="TreeGrafter"/>
</dbReference>
<dbReference type="EMBL" id="AP017470">
    <property type="protein sequence ID" value="BBB32340.1"/>
    <property type="molecule type" value="Genomic_DNA"/>
</dbReference>
<dbReference type="AlphaFoldDB" id="A0A7R6SZ12"/>